<dbReference type="GO" id="GO:0005216">
    <property type="term" value="F:monoatomic ion channel activity"/>
    <property type="evidence" value="ECO:0007669"/>
    <property type="project" value="InterPro"/>
</dbReference>
<dbReference type="InterPro" id="IPR041667">
    <property type="entry name" value="Cupin_8"/>
</dbReference>
<dbReference type="Proteomes" id="UP000649617">
    <property type="component" value="Unassembled WGS sequence"/>
</dbReference>
<feature type="transmembrane region" description="Helical" evidence="5">
    <location>
        <begin position="988"/>
        <end position="1008"/>
    </location>
</feature>
<comment type="subcellular location">
    <subcellularLocation>
        <location evidence="1">Membrane</location>
        <topology evidence="1">Multi-pass membrane protein</topology>
    </subcellularLocation>
</comment>
<evidence type="ECO:0000256" key="4">
    <source>
        <dbReference type="ARBA" id="ARBA00023136"/>
    </source>
</evidence>
<keyword evidence="3 5" id="KW-1133">Transmembrane helix</keyword>
<dbReference type="Pfam" id="PF00520">
    <property type="entry name" value="Ion_trans"/>
    <property type="match status" value="1"/>
</dbReference>
<gene>
    <name evidence="7" type="primary">hif1an</name>
    <name evidence="7" type="ORF">SPIL2461_LOCUS9409</name>
</gene>
<dbReference type="SMART" id="SM00558">
    <property type="entry name" value="JmjC"/>
    <property type="match status" value="1"/>
</dbReference>
<comment type="caution">
    <text evidence="7">The sequence shown here is derived from an EMBL/GenBank/DDBJ whole genome shotgun (WGS) entry which is preliminary data.</text>
</comment>
<dbReference type="EMBL" id="CAJNIZ010016336">
    <property type="protein sequence ID" value="CAE7384769.1"/>
    <property type="molecule type" value="Genomic_DNA"/>
</dbReference>
<accession>A0A812PZQ3</accession>
<feature type="transmembrane region" description="Helical" evidence="5">
    <location>
        <begin position="1099"/>
        <end position="1119"/>
    </location>
</feature>
<sequence length="1394" mass="155146">MLEEVGLLSSESLLQHTHHQQPNTNQIYVFAPQREVGGIWVNVPCSTDAASFAARAVGISAAQHAGTLDTQDAYKPTAGDSTHLTLQTATLWKVVQGAAWPQGGVVLDEVKWSALCNGDWVETVEIAEEPEENHSQNISWPSKRCAREFLHGALPRVCFDEALRLASAQKPALVGEAHLLRCAEARWSLEFLEETAPDPSSPEASCFSVYRAPEPYRRFRYSSRLETNDDIYDMQSEECAEQLFLDFPDFAHRKRAATDGSGDGYAYYLWGVALRRGESADPCREDGGDFEGFNFGPAVDEDLAEERCWEHLRKLRKVADWGCFRQAQIFIGCKNALTPCHYDLVHNAYVQVRGWKRFFLIDPCYSPNLYAYPQGHRMDRCAQADLERPDFKCFPKLKDVRAVEAVLGPGDLLVLPAGWWHHVQSLTEDSLSVSFWFDGQPQGPRTLGLLTSLQRVHLAREVERVLLTIVGPLRLRSAFCVLRQMLGEGVFTESKQSSDEVLACAWLLWRLRCSLGNAEVARGFALAVADDARWRRLAHCAECRQRDCQFLLGDDMAMHGVHQSITPPNIVPNDRQNNVQDIVAGIQSLLTKLLEQHEQEVQALTSSGNAKIITPVGLPKPSKQDMDVESVATSEATNRAAEMLDMPDERSWEVPSFFHEEAINAQMVPVKFSVYTVSLPNTSLDRGSDLARQHCQIIFRGDSQDQTTTREVAFRTPTLQPNLPGAVPSAGTAGALVIADWTAGTDVGMDCFMHVPEPCPKRFAVEVWSSSSNWPVAEGFVRIGEQRQQVRLSGSTSRTNSPIRDKQIRQKIRSRLETVLAEQHQTQVIMARDLIAAVKKCGKSEASGFSYSLEEKEVEDAILELRHIFQMHVLKVNKRGLTKSKTPTHVIAFHQFLKCMFLEDVHMYARDEEVQLTLFIIQRAMLGADMPSTGTSRALLLANQKRKEQRNRPSMQKLLIDVMTALSTAAIIASVAASGISMDIAVGAPGWVVLDTLCSAVFLMEVIAKLYVFKPRKYFCGPAGGWNMFDLALTGAAVLETVLSFAAGNGGSQSRVAMMLRGLRIARLARVAKLMRMPLLQELATIVSGHGFFISLRPLFWVLLTLFLVVYFIAVLLRATLDGFREARSCGNLDPLDGMGSEDCPFHLEQGHVYCTDVLGCMFSVFRCILGDCTTQGGESLVLVFSDGFGMGFDLVYAFAMVVVTFGLFNIITAIFVEATLKGLKASDRQQKFAKAHQSGWMTQQLARFVELATQDVMSARKRKTNQEGHSQVMGPLMGRISSLGLSASRPASAEKVLAEELFVTEEEFLRLIRKTEVQQLLCDMDINVEPREGIFAAFVTEEDGSVSMSEIVSGLMRFRGDLNKIDMAIARSELENLQRQVAKVVQHIDKQAF</sequence>
<evidence type="ECO:0000256" key="3">
    <source>
        <dbReference type="ARBA" id="ARBA00022989"/>
    </source>
</evidence>
<keyword evidence="2 5" id="KW-0812">Transmembrane</keyword>
<dbReference type="InterPro" id="IPR003347">
    <property type="entry name" value="JmjC_dom"/>
</dbReference>
<proteinExistence type="predicted"/>
<dbReference type="OrthoDB" id="425269at2759"/>
<organism evidence="7 8">
    <name type="scientific">Symbiodinium pilosum</name>
    <name type="common">Dinoflagellate</name>
    <dbReference type="NCBI Taxonomy" id="2952"/>
    <lineage>
        <taxon>Eukaryota</taxon>
        <taxon>Sar</taxon>
        <taxon>Alveolata</taxon>
        <taxon>Dinophyceae</taxon>
        <taxon>Suessiales</taxon>
        <taxon>Symbiodiniaceae</taxon>
        <taxon>Symbiodinium</taxon>
    </lineage>
</organism>
<keyword evidence="4 5" id="KW-0472">Membrane</keyword>
<evidence type="ECO:0000259" key="6">
    <source>
        <dbReference type="PROSITE" id="PS51184"/>
    </source>
</evidence>
<evidence type="ECO:0000313" key="7">
    <source>
        <dbReference type="EMBL" id="CAE7384769.1"/>
    </source>
</evidence>
<feature type="domain" description="JmjC" evidence="6">
    <location>
        <begin position="307"/>
        <end position="454"/>
    </location>
</feature>
<dbReference type="GO" id="GO:0016020">
    <property type="term" value="C:membrane"/>
    <property type="evidence" value="ECO:0007669"/>
    <property type="project" value="UniProtKB-SubCell"/>
</dbReference>
<dbReference type="InterPro" id="IPR005821">
    <property type="entry name" value="Ion_trans_dom"/>
</dbReference>
<evidence type="ECO:0000256" key="1">
    <source>
        <dbReference type="ARBA" id="ARBA00004141"/>
    </source>
</evidence>
<name>A0A812PZQ3_SYMPI</name>
<dbReference type="Pfam" id="PF13621">
    <property type="entry name" value="Cupin_8"/>
    <property type="match status" value="1"/>
</dbReference>
<dbReference type="PANTHER" id="PTHR12461">
    <property type="entry name" value="HYPOXIA-INDUCIBLE FACTOR 1 ALPHA INHIBITOR-RELATED"/>
    <property type="match status" value="1"/>
</dbReference>
<dbReference type="InterPro" id="IPR014710">
    <property type="entry name" value="RmlC-like_jellyroll"/>
</dbReference>
<dbReference type="PROSITE" id="PS51184">
    <property type="entry name" value="JMJC"/>
    <property type="match status" value="1"/>
</dbReference>
<feature type="transmembrane region" description="Helical" evidence="5">
    <location>
        <begin position="958"/>
        <end position="982"/>
    </location>
</feature>
<dbReference type="Gene3D" id="1.10.287.70">
    <property type="match status" value="1"/>
</dbReference>
<dbReference type="SUPFAM" id="SSF81324">
    <property type="entry name" value="Voltage-gated potassium channels"/>
    <property type="match status" value="1"/>
</dbReference>
<feature type="transmembrane region" description="Helical" evidence="5">
    <location>
        <begin position="1195"/>
        <end position="1217"/>
    </location>
</feature>
<evidence type="ECO:0000256" key="5">
    <source>
        <dbReference type="SAM" id="Phobius"/>
    </source>
</evidence>
<dbReference type="SUPFAM" id="SSF51197">
    <property type="entry name" value="Clavaminate synthase-like"/>
    <property type="match status" value="1"/>
</dbReference>
<protein>
    <submittedName>
        <fullName evidence="7">Hif1an protein</fullName>
    </submittedName>
</protein>
<dbReference type="Gene3D" id="2.60.120.10">
    <property type="entry name" value="Jelly Rolls"/>
    <property type="match status" value="1"/>
</dbReference>
<dbReference type="Gene3D" id="1.20.120.350">
    <property type="entry name" value="Voltage-gated potassium channels. Chain C"/>
    <property type="match status" value="1"/>
</dbReference>
<reference evidence="7" key="1">
    <citation type="submission" date="2021-02" db="EMBL/GenBank/DDBJ databases">
        <authorList>
            <person name="Dougan E. K."/>
            <person name="Rhodes N."/>
            <person name="Thang M."/>
            <person name="Chan C."/>
        </authorList>
    </citation>
    <scope>NUCLEOTIDE SEQUENCE</scope>
</reference>
<dbReference type="PANTHER" id="PTHR12461:SF105">
    <property type="entry name" value="HYPOXIA-INDUCIBLE FACTOR 1-ALPHA INHIBITOR"/>
    <property type="match status" value="1"/>
</dbReference>
<evidence type="ECO:0000256" key="2">
    <source>
        <dbReference type="ARBA" id="ARBA00022692"/>
    </source>
</evidence>
<evidence type="ECO:0000313" key="8">
    <source>
        <dbReference type="Proteomes" id="UP000649617"/>
    </source>
</evidence>
<dbReference type="InterPro" id="IPR027359">
    <property type="entry name" value="Volt_channel_dom_sf"/>
</dbReference>
<keyword evidence="8" id="KW-1185">Reference proteome</keyword>